<dbReference type="Gene3D" id="2.60.40.1210">
    <property type="entry name" value="Cellobiose dehydrogenase, cytochrome domain"/>
    <property type="match status" value="1"/>
</dbReference>
<sequence length="413" mass="45394">MKTSGISWRQLDGLAFLPEAEVEEGMRHLREEAPPEAASTEAAPPEEAPPKEAPPEEAPPEAAPPEAAPPEEEPPEAEDLVSYFDATYVSGNVRRIPQPGGLRVRLRRTPALFPPETWNQHEATFHGKSRTNNHSEAWNLRLQTLIGHSHPRVWKLIDVLQSILATKITLVAKTDAGDPPKKKRKRVYLQLQELEEMAGFSLEFIVTAAFLFGVGRGATNQTDTKWARTEALGMNGRVWLQWTPRVGDGDIEFFFVAPSTGWIGMGFSPNGEMNGADIVIGGVRNGSPYFNDRYSASNTLPVVDKQQNYQLISGAENGTHTWLRFSRKIDTTDASQDYQITNKPVEVIWAYGDKDPGTGEEPAYHGRQRGGRTLSLLDATGNVGTTSSPPKGGRKAKHSSEESSNDSSEEGRG</sequence>
<dbReference type="GO" id="GO:0042420">
    <property type="term" value="P:dopamine catabolic process"/>
    <property type="evidence" value="ECO:0007669"/>
    <property type="project" value="TreeGrafter"/>
</dbReference>
<proteinExistence type="predicted"/>
<reference evidence="6" key="1">
    <citation type="submission" date="2020-11" db="EMBL/GenBank/DDBJ databases">
        <authorList>
            <person name="Tran Van P."/>
        </authorList>
    </citation>
    <scope>NUCLEOTIDE SEQUENCE</scope>
</reference>
<dbReference type="Proteomes" id="UP000677054">
    <property type="component" value="Unassembled WGS sequence"/>
</dbReference>
<dbReference type="InterPro" id="IPR000945">
    <property type="entry name" value="DBH-like"/>
</dbReference>
<keyword evidence="7" id="KW-1185">Reference proteome</keyword>
<dbReference type="EMBL" id="CAJPEV010004533">
    <property type="protein sequence ID" value="CAG0901949.1"/>
    <property type="molecule type" value="Genomic_DNA"/>
</dbReference>
<dbReference type="GO" id="GO:0006589">
    <property type="term" value="P:octopamine biosynthetic process"/>
    <property type="evidence" value="ECO:0007669"/>
    <property type="project" value="TreeGrafter"/>
</dbReference>
<accession>A0A7R9FS06</accession>
<evidence type="ECO:0000313" key="6">
    <source>
        <dbReference type="EMBL" id="CAD7252531.1"/>
    </source>
</evidence>
<dbReference type="EMBL" id="LR904050">
    <property type="protein sequence ID" value="CAD7252531.1"/>
    <property type="molecule type" value="Genomic_DNA"/>
</dbReference>
<dbReference type="GO" id="GO:0005507">
    <property type="term" value="F:copper ion binding"/>
    <property type="evidence" value="ECO:0007669"/>
    <property type="project" value="TreeGrafter"/>
</dbReference>
<organism evidence="6">
    <name type="scientific">Darwinula stevensoni</name>
    <dbReference type="NCBI Taxonomy" id="69355"/>
    <lineage>
        <taxon>Eukaryota</taxon>
        <taxon>Metazoa</taxon>
        <taxon>Ecdysozoa</taxon>
        <taxon>Arthropoda</taxon>
        <taxon>Crustacea</taxon>
        <taxon>Oligostraca</taxon>
        <taxon>Ostracoda</taxon>
        <taxon>Podocopa</taxon>
        <taxon>Podocopida</taxon>
        <taxon>Darwinulocopina</taxon>
        <taxon>Darwinuloidea</taxon>
        <taxon>Darwinulidae</taxon>
        <taxon>Darwinula</taxon>
    </lineage>
</organism>
<evidence type="ECO:0000256" key="1">
    <source>
        <dbReference type="ARBA" id="ARBA00004370"/>
    </source>
</evidence>
<dbReference type="GO" id="GO:0005615">
    <property type="term" value="C:extracellular space"/>
    <property type="evidence" value="ECO:0007669"/>
    <property type="project" value="TreeGrafter"/>
</dbReference>
<dbReference type="InterPro" id="IPR045266">
    <property type="entry name" value="DOH_DOMON"/>
</dbReference>
<feature type="compositionally biased region" description="Low complexity" evidence="4">
    <location>
        <begin position="35"/>
        <end position="45"/>
    </location>
</feature>
<evidence type="ECO:0000256" key="2">
    <source>
        <dbReference type="ARBA" id="ARBA00022729"/>
    </source>
</evidence>
<dbReference type="GO" id="GO:0042421">
    <property type="term" value="P:norepinephrine biosynthetic process"/>
    <property type="evidence" value="ECO:0007669"/>
    <property type="project" value="TreeGrafter"/>
</dbReference>
<dbReference type="GO" id="GO:0030667">
    <property type="term" value="C:secretory granule membrane"/>
    <property type="evidence" value="ECO:0007669"/>
    <property type="project" value="TreeGrafter"/>
</dbReference>
<dbReference type="Pfam" id="PF03351">
    <property type="entry name" value="DOMON"/>
    <property type="match status" value="1"/>
</dbReference>
<dbReference type="InterPro" id="IPR005018">
    <property type="entry name" value="DOMON_domain"/>
</dbReference>
<dbReference type="PROSITE" id="PS50836">
    <property type="entry name" value="DOMON"/>
    <property type="match status" value="1"/>
</dbReference>
<keyword evidence="2" id="KW-0732">Signal</keyword>
<name>A0A7R9FS06_9CRUS</name>
<feature type="compositionally biased region" description="Basic and acidic residues" evidence="4">
    <location>
        <begin position="24"/>
        <end position="33"/>
    </location>
</feature>
<dbReference type="CDD" id="cd09631">
    <property type="entry name" value="DOMON_DOH"/>
    <property type="match status" value="1"/>
</dbReference>
<dbReference type="SUPFAM" id="SSF49344">
    <property type="entry name" value="CBD9-like"/>
    <property type="match status" value="1"/>
</dbReference>
<feature type="domain" description="DOMON" evidence="5">
    <location>
        <begin position="236"/>
        <end position="352"/>
    </location>
</feature>
<dbReference type="PANTHER" id="PTHR10157:SF23">
    <property type="entry name" value="MOXD1 HOMOLOG 1"/>
    <property type="match status" value="1"/>
</dbReference>
<evidence type="ECO:0000256" key="4">
    <source>
        <dbReference type="SAM" id="MobiDB-lite"/>
    </source>
</evidence>
<dbReference type="AlphaFoldDB" id="A0A7R9FS06"/>
<feature type="region of interest" description="Disordered" evidence="4">
    <location>
        <begin position="352"/>
        <end position="413"/>
    </location>
</feature>
<dbReference type="FunFam" id="2.60.40.1210:FF:000001">
    <property type="entry name" value="Monooxygenase, DBH-like 1, like"/>
    <property type="match status" value="1"/>
</dbReference>
<dbReference type="OrthoDB" id="10003276at2759"/>
<dbReference type="SMART" id="SM00664">
    <property type="entry name" value="DoH"/>
    <property type="match status" value="1"/>
</dbReference>
<comment type="subcellular location">
    <subcellularLocation>
        <location evidence="1">Membrane</location>
    </subcellularLocation>
</comment>
<feature type="region of interest" description="Disordered" evidence="4">
    <location>
        <begin position="22"/>
        <end position="77"/>
    </location>
</feature>
<keyword evidence="3" id="KW-0472">Membrane</keyword>
<dbReference type="GO" id="GO:0004500">
    <property type="term" value="F:dopamine beta-monooxygenase activity"/>
    <property type="evidence" value="ECO:0007669"/>
    <property type="project" value="InterPro"/>
</dbReference>
<evidence type="ECO:0000256" key="3">
    <source>
        <dbReference type="ARBA" id="ARBA00023136"/>
    </source>
</evidence>
<evidence type="ECO:0000259" key="5">
    <source>
        <dbReference type="PROSITE" id="PS50836"/>
    </source>
</evidence>
<feature type="compositionally biased region" description="Acidic residues" evidence="4">
    <location>
        <begin position="403"/>
        <end position="413"/>
    </location>
</feature>
<evidence type="ECO:0000313" key="7">
    <source>
        <dbReference type="Proteomes" id="UP000677054"/>
    </source>
</evidence>
<protein>
    <recommendedName>
        <fullName evidence="5">DOMON domain-containing protein</fullName>
    </recommendedName>
</protein>
<gene>
    <name evidence="6" type="ORF">DSTB1V02_LOCUS12289</name>
</gene>
<dbReference type="PANTHER" id="PTHR10157">
    <property type="entry name" value="DOPAMINE BETA HYDROXYLASE RELATED"/>
    <property type="match status" value="1"/>
</dbReference>